<dbReference type="InterPro" id="IPR007695">
    <property type="entry name" value="DNA_mismatch_repair_MutS-lik_N"/>
</dbReference>
<dbReference type="EMBL" id="PUHZ01000025">
    <property type="protein sequence ID" value="PQO42538.1"/>
    <property type="molecule type" value="Genomic_DNA"/>
</dbReference>
<dbReference type="CDD" id="cd03284">
    <property type="entry name" value="ABC_MutS1"/>
    <property type="match status" value="1"/>
</dbReference>
<evidence type="ECO:0000256" key="9">
    <source>
        <dbReference type="HAMAP-Rule" id="MF_00096"/>
    </source>
</evidence>
<evidence type="ECO:0000256" key="10">
    <source>
        <dbReference type="RuleBase" id="RU003756"/>
    </source>
</evidence>
<dbReference type="Gene3D" id="1.10.1420.10">
    <property type="match status" value="2"/>
</dbReference>
<dbReference type="Pfam" id="PF01624">
    <property type="entry name" value="MutS_I"/>
    <property type="match status" value="1"/>
</dbReference>
<dbReference type="Pfam" id="PF05190">
    <property type="entry name" value="MutS_IV"/>
    <property type="match status" value="1"/>
</dbReference>
<evidence type="ECO:0000313" key="13">
    <source>
        <dbReference type="Proteomes" id="UP000237819"/>
    </source>
</evidence>
<keyword evidence="6 9" id="KW-0238">DNA-binding</keyword>
<dbReference type="GO" id="GO:0030983">
    <property type="term" value="F:mismatched DNA binding"/>
    <property type="evidence" value="ECO:0007669"/>
    <property type="project" value="InterPro"/>
</dbReference>
<dbReference type="InterPro" id="IPR007696">
    <property type="entry name" value="DNA_mismatch_repair_MutS_core"/>
</dbReference>
<dbReference type="Gene3D" id="3.40.50.300">
    <property type="entry name" value="P-loop containing nucleotide triphosphate hydrolases"/>
    <property type="match status" value="1"/>
</dbReference>
<evidence type="ECO:0000256" key="4">
    <source>
        <dbReference type="ARBA" id="ARBA00022763"/>
    </source>
</evidence>
<dbReference type="FunFam" id="3.40.50.300:FF:000870">
    <property type="entry name" value="MutS protein homolog 4"/>
    <property type="match status" value="1"/>
</dbReference>
<dbReference type="InterPro" id="IPR045076">
    <property type="entry name" value="MutS"/>
</dbReference>
<dbReference type="SMART" id="SM00533">
    <property type="entry name" value="MUTSd"/>
    <property type="match status" value="1"/>
</dbReference>
<sequence length="866" mass="96194">MTPMMQQYHEAKNACGDAILLFRMGDFYELFNDDAVTASKILGMTLTSRDKGENATPMAGFPHHQLDSYLAKLIQQGYRVGICDQVEDPKQAKGIVKREITRILSPGTLTDDSLLSPKESNYLAAVLSEGDQAGISWIELSTGRFLAGVFPASRLADELARIAPSECLLSEGTDVLPKHTEGKFLHTQRPAWAFGGKAADEKLSKHFEVKSLDGFGFEESDRLAVRAAGAILDYLQETQRGSLEHVQSIVPYRQTNAVEIDESTRRSLELTRTIRDQRRDGTLIAVLDRCRTPMGSRLMADWLASPLADVEQIHLRHDAVEELMNDLPLCEVLAEALAGVYDLQRLLTRVTTGRASPRDLSFVGRTLGKLPRIKAKVTSRKSKLLGEIESQIDLCPEVHDKLAAALVEDCPLTTADGGFIQDGYDAKLDELRGLAAGGKQWIANYQAEESEKSGIANMKVGFNKVFGYYIEITNTHRDKVPAYFHRKQTLKNAERYITPELKEYEEKVLSADEKAKSLEYDLFAELRELVQAAADRLRQTAAALAQLDSLVSLGTLARDRNYCRPKIDETTELAIVDGRHPVLDVTEEAGTFIPNDTTLGGEDEDFVAIITGPNMAGKSTYIRQVGLITIMAQMGSFVPAREATIGVVDRVFARVGASDELSRGQSTFMVEMTETARILNTATERSLVILDEIGRGTSTYDGVSLAWSIVEFIHDRIGCRTLFATHYHELADLSQSLDHVTNLNVAVKEWDDKVIFLHKIVAGAADKSYGIYVARLAGIPHDVNERAKQILAQLEQEHLDLDGRSKIRPKRERHPKTDLQLTLFGPSEHPVVDEIRQADLSGLTPLDAFQKLIHWQTELKKKPGEK</sequence>
<dbReference type="InterPro" id="IPR005748">
    <property type="entry name" value="DNA_mismatch_repair_MutS"/>
</dbReference>
<dbReference type="Pfam" id="PF00488">
    <property type="entry name" value="MutS_V"/>
    <property type="match status" value="1"/>
</dbReference>
<dbReference type="PROSITE" id="PS00486">
    <property type="entry name" value="DNA_MISMATCH_REPAIR_2"/>
    <property type="match status" value="1"/>
</dbReference>
<evidence type="ECO:0000259" key="11">
    <source>
        <dbReference type="PROSITE" id="PS00486"/>
    </source>
</evidence>
<dbReference type="InterPro" id="IPR007861">
    <property type="entry name" value="DNA_mismatch_repair_MutS_clamp"/>
</dbReference>
<dbReference type="NCBIfam" id="NF003810">
    <property type="entry name" value="PRK05399.1"/>
    <property type="match status" value="1"/>
</dbReference>
<comment type="caution">
    <text evidence="12">The sequence shown here is derived from an EMBL/GenBank/DDBJ whole genome shotgun (WGS) entry which is preliminary data.</text>
</comment>
<dbReference type="SUPFAM" id="SSF48334">
    <property type="entry name" value="DNA repair protein MutS, domain III"/>
    <property type="match status" value="1"/>
</dbReference>
<dbReference type="InterPro" id="IPR000432">
    <property type="entry name" value="DNA_mismatch_repair_MutS_C"/>
</dbReference>
<proteinExistence type="inferred from homology"/>
<dbReference type="PANTHER" id="PTHR11361:SF34">
    <property type="entry name" value="DNA MISMATCH REPAIR PROTEIN MSH1, MITOCHONDRIAL"/>
    <property type="match status" value="1"/>
</dbReference>
<dbReference type="SUPFAM" id="SSF53150">
    <property type="entry name" value="DNA repair protein MutS, domain II"/>
    <property type="match status" value="1"/>
</dbReference>
<dbReference type="PIRSF" id="PIRSF037677">
    <property type="entry name" value="DNA_mis_repair_Msh6"/>
    <property type="match status" value="1"/>
</dbReference>
<dbReference type="FunFam" id="3.40.1170.10:FF:000001">
    <property type="entry name" value="DNA mismatch repair protein MutS"/>
    <property type="match status" value="1"/>
</dbReference>
<reference evidence="12 13" key="1">
    <citation type="submission" date="2018-02" db="EMBL/GenBank/DDBJ databases">
        <title>Comparative genomes isolates from brazilian mangrove.</title>
        <authorList>
            <person name="Araujo J.E."/>
            <person name="Taketani R.G."/>
            <person name="Silva M.C.P."/>
            <person name="Loureco M.V."/>
            <person name="Andreote F.D."/>
        </authorList>
    </citation>
    <scope>NUCLEOTIDE SEQUENCE [LARGE SCALE GENOMIC DNA]</scope>
    <source>
        <strain evidence="12 13">Nap-Phe MGV</strain>
    </source>
</reference>
<evidence type="ECO:0000313" key="12">
    <source>
        <dbReference type="EMBL" id="PQO42538.1"/>
    </source>
</evidence>
<organism evidence="12 13">
    <name type="scientific">Blastopirellula marina</name>
    <dbReference type="NCBI Taxonomy" id="124"/>
    <lineage>
        <taxon>Bacteria</taxon>
        <taxon>Pseudomonadati</taxon>
        <taxon>Planctomycetota</taxon>
        <taxon>Planctomycetia</taxon>
        <taxon>Pirellulales</taxon>
        <taxon>Pirellulaceae</taxon>
        <taxon>Blastopirellula</taxon>
    </lineage>
</organism>
<evidence type="ECO:0000256" key="5">
    <source>
        <dbReference type="ARBA" id="ARBA00022840"/>
    </source>
</evidence>
<dbReference type="GO" id="GO:0005829">
    <property type="term" value="C:cytosol"/>
    <property type="evidence" value="ECO:0007669"/>
    <property type="project" value="TreeGrafter"/>
</dbReference>
<dbReference type="RefSeq" id="WP_105339116.1">
    <property type="nucleotide sequence ID" value="NZ_PUHZ01000025.1"/>
</dbReference>
<evidence type="ECO:0000256" key="1">
    <source>
        <dbReference type="ARBA" id="ARBA00006271"/>
    </source>
</evidence>
<dbReference type="Pfam" id="PF05192">
    <property type="entry name" value="MutS_III"/>
    <property type="match status" value="1"/>
</dbReference>
<evidence type="ECO:0000256" key="6">
    <source>
        <dbReference type="ARBA" id="ARBA00023125"/>
    </source>
</evidence>
<dbReference type="Gene3D" id="3.30.420.110">
    <property type="entry name" value="MutS, connector domain"/>
    <property type="match status" value="1"/>
</dbReference>
<dbReference type="AlphaFoldDB" id="A0A2S8GDJ8"/>
<evidence type="ECO:0000256" key="7">
    <source>
        <dbReference type="ARBA" id="ARBA00023204"/>
    </source>
</evidence>
<dbReference type="Gene3D" id="3.40.1170.10">
    <property type="entry name" value="DNA repair protein MutS, domain I"/>
    <property type="match status" value="1"/>
</dbReference>
<evidence type="ECO:0000256" key="3">
    <source>
        <dbReference type="ARBA" id="ARBA00022741"/>
    </source>
</evidence>
<evidence type="ECO:0000256" key="8">
    <source>
        <dbReference type="ARBA" id="ARBA00024647"/>
    </source>
</evidence>
<gene>
    <name evidence="9" type="primary">mutS</name>
    <name evidence="12" type="ORF">C5Y93_28355</name>
</gene>
<keyword evidence="4 9" id="KW-0227">DNA damage</keyword>
<dbReference type="InterPro" id="IPR017261">
    <property type="entry name" value="DNA_mismatch_repair_MutS/MSH"/>
</dbReference>
<dbReference type="GO" id="GO:0003684">
    <property type="term" value="F:damaged DNA binding"/>
    <property type="evidence" value="ECO:0007669"/>
    <property type="project" value="UniProtKB-UniRule"/>
</dbReference>
<dbReference type="FunFam" id="1.10.1420.10:FF:000001">
    <property type="entry name" value="DNA mismatch repair protein MutS"/>
    <property type="match status" value="1"/>
</dbReference>
<dbReference type="GO" id="GO:0006298">
    <property type="term" value="P:mismatch repair"/>
    <property type="evidence" value="ECO:0007669"/>
    <property type="project" value="UniProtKB-UniRule"/>
</dbReference>
<dbReference type="SUPFAM" id="SSF55271">
    <property type="entry name" value="DNA repair protein MutS, domain I"/>
    <property type="match status" value="1"/>
</dbReference>
<comment type="similarity">
    <text evidence="1 9 10">Belongs to the DNA mismatch repair MutS family.</text>
</comment>
<dbReference type="SMART" id="SM00534">
    <property type="entry name" value="MUTSac"/>
    <property type="match status" value="1"/>
</dbReference>
<keyword evidence="3 9" id="KW-0547">Nucleotide-binding</keyword>
<dbReference type="Pfam" id="PF05188">
    <property type="entry name" value="MutS_II"/>
    <property type="match status" value="1"/>
</dbReference>
<dbReference type="PANTHER" id="PTHR11361">
    <property type="entry name" value="DNA MISMATCH REPAIR PROTEIN MUTS FAMILY MEMBER"/>
    <property type="match status" value="1"/>
</dbReference>
<name>A0A2S8GDJ8_9BACT</name>
<accession>A0A2S8GDJ8</accession>
<dbReference type="NCBIfam" id="TIGR01070">
    <property type="entry name" value="mutS1"/>
    <property type="match status" value="1"/>
</dbReference>
<dbReference type="SUPFAM" id="SSF52540">
    <property type="entry name" value="P-loop containing nucleoside triphosphate hydrolases"/>
    <property type="match status" value="1"/>
</dbReference>
<dbReference type="Proteomes" id="UP000237819">
    <property type="component" value="Unassembled WGS sequence"/>
</dbReference>
<dbReference type="GO" id="GO:0005524">
    <property type="term" value="F:ATP binding"/>
    <property type="evidence" value="ECO:0007669"/>
    <property type="project" value="UniProtKB-UniRule"/>
</dbReference>
<feature type="binding site" evidence="9">
    <location>
        <begin position="612"/>
        <end position="619"/>
    </location>
    <ligand>
        <name>ATP</name>
        <dbReference type="ChEBI" id="CHEBI:30616"/>
    </ligand>
</feature>
<dbReference type="InterPro" id="IPR036678">
    <property type="entry name" value="MutS_con_dom_sf"/>
</dbReference>
<keyword evidence="5 9" id="KW-0067">ATP-binding</keyword>
<dbReference type="InterPro" id="IPR036187">
    <property type="entry name" value="DNA_mismatch_repair_MutS_sf"/>
</dbReference>
<dbReference type="HAMAP" id="MF_00096">
    <property type="entry name" value="MutS"/>
    <property type="match status" value="1"/>
</dbReference>
<comment type="function">
    <text evidence="8 9">This protein is involved in the repair of mismatches in DNA. It is possible that it carries out the mismatch recognition step. This protein has a weak ATPase activity.</text>
</comment>
<dbReference type="InterPro" id="IPR016151">
    <property type="entry name" value="DNA_mismatch_repair_MutS_N"/>
</dbReference>
<feature type="domain" description="DNA mismatch repair proteins mutS family" evidence="11">
    <location>
        <begin position="686"/>
        <end position="702"/>
    </location>
</feature>
<dbReference type="GO" id="GO:0140664">
    <property type="term" value="F:ATP-dependent DNA damage sensor activity"/>
    <property type="evidence" value="ECO:0007669"/>
    <property type="project" value="InterPro"/>
</dbReference>
<dbReference type="InterPro" id="IPR027417">
    <property type="entry name" value="P-loop_NTPase"/>
</dbReference>
<dbReference type="InterPro" id="IPR007860">
    <property type="entry name" value="DNA_mmatch_repair_MutS_con_dom"/>
</dbReference>
<keyword evidence="7 9" id="KW-0234">DNA repair</keyword>
<dbReference type="OrthoDB" id="9802448at2"/>
<evidence type="ECO:0000256" key="2">
    <source>
        <dbReference type="ARBA" id="ARBA00021982"/>
    </source>
</evidence>
<protein>
    <recommendedName>
        <fullName evidence="2 9">DNA mismatch repair protein MutS</fullName>
    </recommendedName>
</protein>